<dbReference type="GO" id="GO:0005524">
    <property type="term" value="F:ATP binding"/>
    <property type="evidence" value="ECO:0007669"/>
    <property type="project" value="InterPro"/>
</dbReference>
<dbReference type="Pfam" id="PF07714">
    <property type="entry name" value="PK_Tyr_Ser-Thr"/>
    <property type="match status" value="1"/>
</dbReference>
<dbReference type="PANTHER" id="PTHR23257">
    <property type="entry name" value="SERINE-THREONINE PROTEIN KINASE"/>
    <property type="match status" value="1"/>
</dbReference>
<dbReference type="Proteomes" id="UP001058974">
    <property type="component" value="Chromosome 6"/>
</dbReference>
<dbReference type="EMBL" id="JAMSHJ010000006">
    <property type="protein sequence ID" value="KAI5396936.1"/>
    <property type="molecule type" value="Genomic_DNA"/>
</dbReference>
<dbReference type="GO" id="GO:0005737">
    <property type="term" value="C:cytoplasm"/>
    <property type="evidence" value="ECO:0007669"/>
    <property type="project" value="TreeGrafter"/>
</dbReference>
<keyword evidence="3" id="KW-1185">Reference proteome</keyword>
<evidence type="ECO:0000313" key="3">
    <source>
        <dbReference type="Proteomes" id="UP001058974"/>
    </source>
</evidence>
<dbReference type="GO" id="GO:0004672">
    <property type="term" value="F:protein kinase activity"/>
    <property type="evidence" value="ECO:0007669"/>
    <property type="project" value="InterPro"/>
</dbReference>
<dbReference type="SUPFAM" id="SSF56112">
    <property type="entry name" value="Protein kinase-like (PK-like)"/>
    <property type="match status" value="1"/>
</dbReference>
<name>A0A9D5A6K2_PEA</name>
<gene>
    <name evidence="2" type="ORF">KIW84_062952</name>
</gene>
<dbReference type="GO" id="GO:0007165">
    <property type="term" value="P:signal transduction"/>
    <property type="evidence" value="ECO:0007669"/>
    <property type="project" value="TreeGrafter"/>
</dbReference>
<proteinExistence type="predicted"/>
<evidence type="ECO:0000259" key="1">
    <source>
        <dbReference type="PROSITE" id="PS50011"/>
    </source>
</evidence>
<dbReference type="InterPro" id="IPR011009">
    <property type="entry name" value="Kinase-like_dom_sf"/>
</dbReference>
<dbReference type="Gene3D" id="1.10.510.10">
    <property type="entry name" value="Transferase(Phosphotransferase) domain 1"/>
    <property type="match status" value="1"/>
</dbReference>
<feature type="domain" description="Protein kinase" evidence="1">
    <location>
        <begin position="1"/>
        <end position="227"/>
    </location>
</feature>
<dbReference type="InterPro" id="IPR000719">
    <property type="entry name" value="Prot_kinase_dom"/>
</dbReference>
<protein>
    <submittedName>
        <fullName evidence="2">Copper transport protein ctr1, variant 5</fullName>
    </submittedName>
</protein>
<reference evidence="2 3" key="1">
    <citation type="journal article" date="2022" name="Nat. Genet.">
        <title>Improved pea reference genome and pan-genome highlight genomic features and evolutionary characteristics.</title>
        <authorList>
            <person name="Yang T."/>
            <person name="Liu R."/>
            <person name="Luo Y."/>
            <person name="Hu S."/>
            <person name="Wang D."/>
            <person name="Wang C."/>
            <person name="Pandey M.K."/>
            <person name="Ge S."/>
            <person name="Xu Q."/>
            <person name="Li N."/>
            <person name="Li G."/>
            <person name="Huang Y."/>
            <person name="Saxena R.K."/>
            <person name="Ji Y."/>
            <person name="Li M."/>
            <person name="Yan X."/>
            <person name="He Y."/>
            <person name="Liu Y."/>
            <person name="Wang X."/>
            <person name="Xiang C."/>
            <person name="Varshney R.K."/>
            <person name="Ding H."/>
            <person name="Gao S."/>
            <person name="Zong X."/>
        </authorList>
    </citation>
    <scope>NUCLEOTIDE SEQUENCE [LARGE SCALE GENOMIC DNA]</scope>
    <source>
        <strain evidence="2 3">cv. Zhongwan 6</strain>
    </source>
</reference>
<dbReference type="Gramene" id="Psat06G0295200-T5">
    <property type="protein sequence ID" value="KAI5396936.1"/>
    <property type="gene ID" value="KIW84_062952"/>
</dbReference>
<dbReference type="AlphaFoldDB" id="A0A9D5A6K2"/>
<dbReference type="PROSITE" id="PS50011">
    <property type="entry name" value="PROTEIN_KINASE_DOM"/>
    <property type="match status" value="1"/>
</dbReference>
<dbReference type="InterPro" id="IPR050167">
    <property type="entry name" value="Ser_Thr_protein_kinase"/>
</dbReference>
<comment type="caution">
    <text evidence="2">The sequence shown here is derived from an EMBL/GenBank/DDBJ whole genome shotgun (WGS) entry which is preliminary data.</text>
</comment>
<dbReference type="PANTHER" id="PTHR23257:SF978">
    <property type="entry name" value="PROTEIN KINASE FAMILY PROTEIN"/>
    <property type="match status" value="1"/>
</dbReference>
<dbReference type="InterPro" id="IPR001245">
    <property type="entry name" value="Ser-Thr/Tyr_kinase_cat_dom"/>
</dbReference>
<accession>A0A9D5A6K2</accession>
<organism evidence="2 3">
    <name type="scientific">Pisum sativum</name>
    <name type="common">Garden pea</name>
    <name type="synonym">Lathyrus oleraceus</name>
    <dbReference type="NCBI Taxonomy" id="3888"/>
    <lineage>
        <taxon>Eukaryota</taxon>
        <taxon>Viridiplantae</taxon>
        <taxon>Streptophyta</taxon>
        <taxon>Embryophyta</taxon>
        <taxon>Tracheophyta</taxon>
        <taxon>Spermatophyta</taxon>
        <taxon>Magnoliopsida</taxon>
        <taxon>eudicotyledons</taxon>
        <taxon>Gunneridae</taxon>
        <taxon>Pentapetalae</taxon>
        <taxon>rosids</taxon>
        <taxon>fabids</taxon>
        <taxon>Fabales</taxon>
        <taxon>Fabaceae</taxon>
        <taxon>Papilionoideae</taxon>
        <taxon>50 kb inversion clade</taxon>
        <taxon>NPAAA clade</taxon>
        <taxon>Hologalegina</taxon>
        <taxon>IRL clade</taxon>
        <taxon>Fabeae</taxon>
        <taxon>Lathyrus</taxon>
    </lineage>
</organism>
<evidence type="ECO:0000313" key="2">
    <source>
        <dbReference type="EMBL" id="KAI5396936.1"/>
    </source>
</evidence>
<sequence length="232" mass="26531">MLTRDIAEVVFIRLEQSSPLELVFFRIELDFKPKLQVKQSYMKPKTLVFYRGQTQQLTNLITSWSPFLTSASKCNAFQLVPSCSTSRENSTVSRYLHVMKLSSILVWDMVCDFGLSRTKANTYLSSKTAAGTPEWMAPEVIRGEQSNEKCDVFSFGVILWELVTLQQPWRQLNPSQVVAAVGFMDKRLEIPRHVNPQVAALIELCWSADPRRRPSFSYIMKCLLQIIADAKV</sequence>